<dbReference type="RefSeq" id="WP_016389842.1">
    <property type="nucleotide sequence ID" value="NZ_JARGOU010000044.1"/>
</dbReference>
<organism evidence="2 3">
    <name type="scientific">Cycloclasticus pugetii</name>
    <dbReference type="NCBI Taxonomy" id="34068"/>
    <lineage>
        <taxon>Bacteria</taxon>
        <taxon>Pseudomonadati</taxon>
        <taxon>Pseudomonadota</taxon>
        <taxon>Gammaproteobacteria</taxon>
        <taxon>Thiotrichales</taxon>
        <taxon>Piscirickettsiaceae</taxon>
        <taxon>Cycloclasticus</taxon>
    </lineage>
</organism>
<name>A0AB33Z522_9GAMM</name>
<evidence type="ECO:0000313" key="2">
    <source>
        <dbReference type="EMBL" id="EPD14335.1"/>
    </source>
</evidence>
<dbReference type="PANTHER" id="PTHR44086:SF10">
    <property type="entry name" value="THIOSULFATE SULFURTRANSFERASE_RHODANESE-LIKE DOMAIN-CONTAINING PROTEIN 3"/>
    <property type="match status" value="1"/>
</dbReference>
<evidence type="ECO:0000259" key="1">
    <source>
        <dbReference type="PROSITE" id="PS50206"/>
    </source>
</evidence>
<dbReference type="AlphaFoldDB" id="A0AB33Z522"/>
<dbReference type="Pfam" id="PF00581">
    <property type="entry name" value="Rhodanese"/>
    <property type="match status" value="1"/>
</dbReference>
<evidence type="ECO:0000313" key="3">
    <source>
        <dbReference type="Proteomes" id="UP000015462"/>
    </source>
</evidence>
<accession>A0AB33Z522</accession>
<dbReference type="Proteomes" id="UP000015462">
    <property type="component" value="Unassembled WGS sequence"/>
</dbReference>
<keyword evidence="3" id="KW-1185">Reference proteome</keyword>
<gene>
    <name evidence="2" type="ORF">L196_02520</name>
</gene>
<proteinExistence type="predicted"/>
<dbReference type="Gene3D" id="3.40.250.10">
    <property type="entry name" value="Rhodanese-like domain"/>
    <property type="match status" value="1"/>
</dbReference>
<dbReference type="PROSITE" id="PS50206">
    <property type="entry name" value="RHODANESE_3"/>
    <property type="match status" value="1"/>
</dbReference>
<dbReference type="InterPro" id="IPR036873">
    <property type="entry name" value="Rhodanese-like_dom_sf"/>
</dbReference>
<dbReference type="PANTHER" id="PTHR44086">
    <property type="entry name" value="THIOSULFATE SULFURTRANSFERASE RDL2, MITOCHONDRIAL-RELATED"/>
    <property type="match status" value="1"/>
</dbReference>
<feature type="domain" description="Rhodanese" evidence="1">
    <location>
        <begin position="30"/>
        <end position="107"/>
    </location>
</feature>
<dbReference type="InterPro" id="IPR001763">
    <property type="entry name" value="Rhodanese-like_dom"/>
</dbReference>
<reference evidence="2 3" key="1">
    <citation type="journal article" date="2013" name="Genome Announc.">
        <title>Genome Sequence of the Pyrene- and Fluoranthene-Degrading Bacterium Cycloclasticus sp. Strain PY97M.</title>
        <authorList>
            <person name="Cui Z."/>
            <person name="Xu G."/>
            <person name="Li Q."/>
            <person name="Gao W."/>
            <person name="Zheng L."/>
        </authorList>
    </citation>
    <scope>NUCLEOTIDE SEQUENCE [LARGE SCALE GENOMIC DNA]</scope>
    <source>
        <strain evidence="2 3">PY97M</strain>
    </source>
</reference>
<dbReference type="GO" id="GO:0004792">
    <property type="term" value="F:thiosulfate-cyanide sulfurtransferase activity"/>
    <property type="evidence" value="ECO:0007669"/>
    <property type="project" value="TreeGrafter"/>
</dbReference>
<comment type="caution">
    <text evidence="2">The sequence shown here is derived from an EMBL/GenBank/DDBJ whole genome shotgun (WGS) entry which is preliminary data.</text>
</comment>
<sequence length="116" mass="12809">MIKPASDFIKEAQKICNCLDAVAAKELAGQSNNLIILDVREPHETTESKLEQAINIPRGLLEMKVQNHCTDPDTLILIHCAGGGRASLAAARLHEMGYRNVHAITEKFTDIKKVFD</sequence>
<dbReference type="EMBL" id="ASHL01000001">
    <property type="protein sequence ID" value="EPD14335.1"/>
    <property type="molecule type" value="Genomic_DNA"/>
</dbReference>
<dbReference type="CDD" id="cd00158">
    <property type="entry name" value="RHOD"/>
    <property type="match status" value="1"/>
</dbReference>
<protein>
    <submittedName>
        <fullName evidence="2">Rhodanese domain-containing protein</fullName>
    </submittedName>
</protein>
<dbReference type="SUPFAM" id="SSF52821">
    <property type="entry name" value="Rhodanese/Cell cycle control phosphatase"/>
    <property type="match status" value="1"/>
</dbReference>
<dbReference type="SMART" id="SM00450">
    <property type="entry name" value="RHOD"/>
    <property type="match status" value="1"/>
</dbReference>